<keyword evidence="4" id="KW-1185">Reference proteome</keyword>
<evidence type="ECO:0000313" key="4">
    <source>
        <dbReference type="Proteomes" id="UP000095743"/>
    </source>
</evidence>
<dbReference type="PIRSF" id="PIRSF006470">
    <property type="entry name" value="DctB"/>
    <property type="match status" value="1"/>
</dbReference>
<name>A0A1D8GK78_9FIRM</name>
<dbReference type="Proteomes" id="UP000095743">
    <property type="component" value="Chromosome"/>
</dbReference>
<dbReference type="CDD" id="cd13671">
    <property type="entry name" value="PBP2_TRAP_SBP_like_3"/>
    <property type="match status" value="1"/>
</dbReference>
<organism evidence="3 4">
    <name type="scientific">Geosporobacter ferrireducens</name>
    <dbReference type="NCBI Taxonomy" id="1424294"/>
    <lineage>
        <taxon>Bacteria</taxon>
        <taxon>Bacillati</taxon>
        <taxon>Bacillota</taxon>
        <taxon>Clostridia</taxon>
        <taxon>Peptostreptococcales</taxon>
        <taxon>Thermotaleaceae</taxon>
        <taxon>Geosporobacter</taxon>
    </lineage>
</organism>
<dbReference type="InterPro" id="IPR018389">
    <property type="entry name" value="DctP_fam"/>
</dbReference>
<proteinExistence type="predicted"/>
<dbReference type="GO" id="GO:0030288">
    <property type="term" value="C:outer membrane-bounded periplasmic space"/>
    <property type="evidence" value="ECO:0007669"/>
    <property type="project" value="InterPro"/>
</dbReference>
<accession>A0A1D8GK78</accession>
<sequence>MQRKNVFKMTSLLLILTLVFSLAGCAGQKPAAPEAAPEVPQEKIILKFGELNPDTHVMTIAIREFARVVKEKSEGRIEVEVFPSGQLGDQQTMIQSLQMGALDIYRTNPSFLADLGMKQMNVYHLPYLFRDVDHCWDVLNGPIGEEFLKLVDNSGTKMTGFGYYAESPRNFFFTKKEVTKISDMKGLKIRVPESQMYLDVVQAFGASPTPIAYSELYSALQTGVVDGAENPLTGYHTNKFFEVAPNYTIDGHELAPSVIIFSELTWNKLSTEDQKLLSDAFRESEKFMRNLSSQKDEEAIADMKAAGVKILEVENQQEWVDAVKPLYEKYGKEYLSVIERIQNTK</sequence>
<dbReference type="InterPro" id="IPR038404">
    <property type="entry name" value="TRAP_DctP_sf"/>
</dbReference>
<evidence type="ECO:0000256" key="1">
    <source>
        <dbReference type="ARBA" id="ARBA00022729"/>
    </source>
</evidence>
<dbReference type="NCBIfam" id="NF037995">
    <property type="entry name" value="TRAP_S1"/>
    <property type="match status" value="1"/>
</dbReference>
<dbReference type="InterPro" id="IPR004682">
    <property type="entry name" value="TRAP_DctP"/>
</dbReference>
<evidence type="ECO:0008006" key="5">
    <source>
        <dbReference type="Google" id="ProtNLM"/>
    </source>
</evidence>
<dbReference type="Pfam" id="PF03480">
    <property type="entry name" value="DctP"/>
    <property type="match status" value="1"/>
</dbReference>
<dbReference type="Gene3D" id="3.40.190.170">
    <property type="entry name" value="Bacterial extracellular solute-binding protein, family 7"/>
    <property type="match status" value="1"/>
</dbReference>
<dbReference type="GO" id="GO:0030246">
    <property type="term" value="F:carbohydrate binding"/>
    <property type="evidence" value="ECO:0007669"/>
    <property type="project" value="TreeGrafter"/>
</dbReference>
<protein>
    <recommendedName>
        <fullName evidence="5">C4-dicarboxylate ABC transporter substrate-binding protein</fullName>
    </recommendedName>
</protein>
<dbReference type="RefSeq" id="WP_069978908.1">
    <property type="nucleotide sequence ID" value="NZ_CP017269.1"/>
</dbReference>
<dbReference type="KEGG" id="gfe:Gferi_17900"/>
<dbReference type="PROSITE" id="PS51257">
    <property type="entry name" value="PROKAR_LIPOPROTEIN"/>
    <property type="match status" value="1"/>
</dbReference>
<dbReference type="OrthoDB" id="9815946at2"/>
<evidence type="ECO:0000313" key="3">
    <source>
        <dbReference type="EMBL" id="AOT71262.1"/>
    </source>
</evidence>
<dbReference type="AlphaFoldDB" id="A0A1D8GK78"/>
<dbReference type="EMBL" id="CP017269">
    <property type="protein sequence ID" value="AOT71262.1"/>
    <property type="molecule type" value="Genomic_DNA"/>
</dbReference>
<dbReference type="PANTHER" id="PTHR33376:SF2">
    <property type="entry name" value="DICARBOXYLATE-BINDING PERIPLASMIC PROTEIN"/>
    <property type="match status" value="1"/>
</dbReference>
<gene>
    <name evidence="3" type="ORF">Gferi_17900</name>
</gene>
<feature type="chain" id="PRO_5009107475" description="C4-dicarboxylate ABC transporter substrate-binding protein" evidence="2">
    <location>
        <begin position="32"/>
        <end position="345"/>
    </location>
</feature>
<evidence type="ECO:0000256" key="2">
    <source>
        <dbReference type="SAM" id="SignalP"/>
    </source>
</evidence>
<reference evidence="3 4" key="1">
    <citation type="submission" date="2016-09" db="EMBL/GenBank/DDBJ databases">
        <title>Genomic analysis reveals versatility of anaerobic energy metabolism of Geosporobacter ferrireducens IRF9 of phylum Firmicutes.</title>
        <authorList>
            <person name="Kim S.-J."/>
        </authorList>
    </citation>
    <scope>NUCLEOTIDE SEQUENCE [LARGE SCALE GENOMIC DNA]</scope>
    <source>
        <strain evidence="3 4">IRF9</strain>
    </source>
</reference>
<feature type="signal peptide" evidence="2">
    <location>
        <begin position="1"/>
        <end position="31"/>
    </location>
</feature>
<dbReference type="GO" id="GO:0055085">
    <property type="term" value="P:transmembrane transport"/>
    <property type="evidence" value="ECO:0007669"/>
    <property type="project" value="InterPro"/>
</dbReference>
<keyword evidence="1 2" id="KW-0732">Signal</keyword>
<dbReference type="STRING" id="1424294.Gferi_17900"/>
<dbReference type="NCBIfam" id="TIGR00787">
    <property type="entry name" value="dctP"/>
    <property type="match status" value="1"/>
</dbReference>
<dbReference type="PANTHER" id="PTHR33376">
    <property type="match status" value="1"/>
</dbReference>